<dbReference type="RefSeq" id="WP_145275893.1">
    <property type="nucleotide sequence ID" value="NZ_CP036272.1"/>
</dbReference>
<protein>
    <submittedName>
        <fullName evidence="1">Uncharacterized protein</fullName>
    </submittedName>
</protein>
<dbReference type="AlphaFoldDB" id="A0A517SZU8"/>
<evidence type="ECO:0000313" key="2">
    <source>
        <dbReference type="Proteomes" id="UP000315003"/>
    </source>
</evidence>
<organism evidence="1 2">
    <name type="scientific">Stieleria bergensis</name>
    <dbReference type="NCBI Taxonomy" id="2528025"/>
    <lineage>
        <taxon>Bacteria</taxon>
        <taxon>Pseudomonadati</taxon>
        <taxon>Planctomycetota</taxon>
        <taxon>Planctomycetia</taxon>
        <taxon>Pirellulales</taxon>
        <taxon>Pirellulaceae</taxon>
        <taxon>Stieleria</taxon>
    </lineage>
</organism>
<gene>
    <name evidence="1" type="ORF">SV7mr_42060</name>
</gene>
<evidence type="ECO:0000313" key="1">
    <source>
        <dbReference type="EMBL" id="QDT61667.1"/>
    </source>
</evidence>
<sequence>MVWRNVSVALLGLGMVVVGWGASPRNDVAAEDPAAEKTYSLRYALKEGQQLHYQVTHVAKTKTRINGTEEQSSVHTISDRHWEVVQADDESQTFDHILDSVQMTQQAGDKEEVRWSSKTDEIPPTSFQNVASQIGKAISTISINARGQELDRVEAQPSKSGRLGMGTLAIAMPEDPIAVGASWSIPREIKTKTPDKTVKMIKIRELYTLKKVSAGVATISVRSEPLTPIHEESVRAQVIQQLSNGTIRFDLDAGHMISKELTWDETVVGFQGASSMMEYRARMTEQFVDDVVRTATRP</sequence>
<name>A0A517SZU8_9BACT</name>
<dbReference type="OrthoDB" id="250033at2"/>
<keyword evidence="2" id="KW-1185">Reference proteome</keyword>
<accession>A0A517SZU8</accession>
<dbReference type="Proteomes" id="UP000315003">
    <property type="component" value="Chromosome"/>
</dbReference>
<proteinExistence type="predicted"/>
<dbReference type="EMBL" id="CP036272">
    <property type="protein sequence ID" value="QDT61667.1"/>
    <property type="molecule type" value="Genomic_DNA"/>
</dbReference>
<reference evidence="1 2" key="1">
    <citation type="submission" date="2019-02" db="EMBL/GenBank/DDBJ databases">
        <title>Deep-cultivation of Planctomycetes and their phenomic and genomic characterization uncovers novel biology.</title>
        <authorList>
            <person name="Wiegand S."/>
            <person name="Jogler M."/>
            <person name="Boedeker C."/>
            <person name="Pinto D."/>
            <person name="Vollmers J."/>
            <person name="Rivas-Marin E."/>
            <person name="Kohn T."/>
            <person name="Peeters S.H."/>
            <person name="Heuer A."/>
            <person name="Rast P."/>
            <person name="Oberbeckmann S."/>
            <person name="Bunk B."/>
            <person name="Jeske O."/>
            <person name="Meyerdierks A."/>
            <person name="Storesund J.E."/>
            <person name="Kallscheuer N."/>
            <person name="Luecker S."/>
            <person name="Lage O.M."/>
            <person name="Pohl T."/>
            <person name="Merkel B.J."/>
            <person name="Hornburger P."/>
            <person name="Mueller R.-W."/>
            <person name="Bruemmer F."/>
            <person name="Labrenz M."/>
            <person name="Spormann A.M."/>
            <person name="Op den Camp H."/>
            <person name="Overmann J."/>
            <person name="Amann R."/>
            <person name="Jetten M.S.M."/>
            <person name="Mascher T."/>
            <person name="Medema M.H."/>
            <person name="Devos D.P."/>
            <person name="Kaster A.-K."/>
            <person name="Ovreas L."/>
            <person name="Rohde M."/>
            <person name="Galperin M.Y."/>
            <person name="Jogler C."/>
        </authorList>
    </citation>
    <scope>NUCLEOTIDE SEQUENCE [LARGE SCALE GENOMIC DNA]</scope>
    <source>
        <strain evidence="1 2">SV_7m_r</strain>
    </source>
</reference>